<dbReference type="KEGG" id="lvn:BWR22_06425"/>
<keyword evidence="2" id="KW-1185">Reference proteome</keyword>
<evidence type="ECO:0000313" key="1">
    <source>
        <dbReference type="EMBL" id="APX99958.1"/>
    </source>
</evidence>
<sequence length="129" mass="15395">MKLVGLNKIESHRRLCLKKDLIELSYWHNTLEAFNIELDYLSIIEKQLLKNVSVSNIITALRRKNVMLMASLCKYEQELLQEIEYGKTEYDLNRLKVHGQKQDSYISLVEDFSLFKNQYYTLLKKFRSN</sequence>
<proteinExistence type="predicted"/>
<protein>
    <submittedName>
        <fullName evidence="1">Uncharacterized protein</fullName>
    </submittedName>
</protein>
<organism evidence="1 2">
    <name type="scientific">Lacinutrix venerupis</name>
    <dbReference type="NCBI Taxonomy" id="1486034"/>
    <lineage>
        <taxon>Bacteria</taxon>
        <taxon>Pseudomonadati</taxon>
        <taxon>Bacteroidota</taxon>
        <taxon>Flavobacteriia</taxon>
        <taxon>Flavobacteriales</taxon>
        <taxon>Flavobacteriaceae</taxon>
        <taxon>Lacinutrix</taxon>
    </lineage>
</organism>
<dbReference type="AlphaFoldDB" id="A0AAC9LK81"/>
<evidence type="ECO:0000313" key="2">
    <source>
        <dbReference type="Proteomes" id="UP000187506"/>
    </source>
</evidence>
<dbReference type="Proteomes" id="UP000187506">
    <property type="component" value="Chromosome"/>
</dbReference>
<reference evidence="1 2" key="1">
    <citation type="submission" date="2017-01" db="EMBL/GenBank/DDBJ databases">
        <title>Complete genome of Lacinutrix venerupis DOK2-8 isolated from seawater in Dokdo.</title>
        <authorList>
            <person name="Chi W.-J."/>
            <person name="Kim J.H."/>
        </authorList>
    </citation>
    <scope>NUCLEOTIDE SEQUENCE [LARGE SCALE GENOMIC DNA]</scope>
    <source>
        <strain evidence="1 2">DOK2-8</strain>
    </source>
</reference>
<name>A0AAC9LK81_9FLAO</name>
<accession>A0AAC9LK81</accession>
<gene>
    <name evidence="1" type="ORF">BWR22_06425</name>
</gene>
<dbReference type="EMBL" id="CP019352">
    <property type="protein sequence ID" value="APX99958.1"/>
    <property type="molecule type" value="Genomic_DNA"/>
</dbReference>